<feature type="transmembrane region" description="Helical" evidence="1">
    <location>
        <begin position="431"/>
        <end position="452"/>
    </location>
</feature>
<dbReference type="Gene3D" id="3.30.70.1430">
    <property type="entry name" value="Multidrug efflux transporter AcrB pore domain"/>
    <property type="match status" value="2"/>
</dbReference>
<dbReference type="Gene3D" id="3.30.70.1440">
    <property type="entry name" value="Multidrug efflux transporter AcrB pore domain"/>
    <property type="match status" value="1"/>
</dbReference>
<dbReference type="Gene3D" id="3.30.70.1320">
    <property type="entry name" value="Multidrug efflux transporter AcrB pore domain like"/>
    <property type="match status" value="1"/>
</dbReference>
<keyword evidence="1" id="KW-0812">Transmembrane</keyword>
<evidence type="ECO:0000313" key="3">
    <source>
        <dbReference type="Proteomes" id="UP000649604"/>
    </source>
</evidence>
<gene>
    <name evidence="2" type="ORF">GF339_16720</name>
</gene>
<dbReference type="InterPro" id="IPR027463">
    <property type="entry name" value="AcrB_DN_DC_subdom"/>
</dbReference>
<comment type="caution">
    <text evidence="2">The sequence shown here is derived from an EMBL/GenBank/DDBJ whole genome shotgun (WGS) entry which is preliminary data.</text>
</comment>
<keyword evidence="1" id="KW-0472">Membrane</keyword>
<dbReference type="AlphaFoldDB" id="A0A9D5Q7A2"/>
<dbReference type="PRINTS" id="PR00702">
    <property type="entry name" value="ACRIFLAVINRP"/>
</dbReference>
<dbReference type="Gene3D" id="1.20.1640.10">
    <property type="entry name" value="Multidrug efflux transporter AcrB transmembrane domain"/>
    <property type="match status" value="2"/>
</dbReference>
<dbReference type="GO" id="GO:0042910">
    <property type="term" value="F:xenobiotic transmembrane transporter activity"/>
    <property type="evidence" value="ECO:0007669"/>
    <property type="project" value="TreeGrafter"/>
</dbReference>
<dbReference type="Proteomes" id="UP000649604">
    <property type="component" value="Unassembled WGS sequence"/>
</dbReference>
<sequence length="744" mass="83132">MRSFFKFFAERHLLANLITIMVFLLGIASAIQINRSEFPKVDVGEMVITTRYPGASPEDVELHVTNKIEEELKSVTGIKWITSTSMENSSLIDVMIADDVSDMDEVKTEIREAVARVTDLPAEVTESPTITDIKTSIFPIIEVGMTSDELSYRDLREYARQLEKKFKDLPGVARIDKYGYLAREIRVEISPDSMMKYTIPISHIINAIQARNIRASGGSLESYTSEKNVVTLAQFRDPLEVGDVIVRSSPDGAVLRVKDLAVIYDDFAEERIITRIKGKKVISFVMTKDENADIIRTAEAIRDLIEQEQQHLPTSIEFLYTEDISKNVSNKFEIVLTNGTIGLILVLVVLAAFLNVRSSIWVALGIPFSMLGVITLLPLFDVDLDSLTLTAMVIVIGIIVDDAIVVSENIFQRREKGDPPLDAAVNGIYEVYLPVLTTITTTFLAFLPMFFMKGIMGKFIYVIPLTISLALLMSLIESFFVLPAHLRPGLELKAGGKKRSFGRQWFRPIRNRFEKLTYYTLKFRYLILVVAIGILSGALYYAATSMDFLLFASKGANKFYIDIELPIGTSLQANADTMRKVEALMDALPENELESYTFRIGSSSPNVIDVESEHVSLMTVNLTPFSARDRTANEIVEEVRAELAQIEEIESVTFFIDTGGPPTGKPIEIRIIGSDDYLRTQLATDVVAFLNTLDGVKDVDRDDKLGKDEVTIHINAERLARYGLTVADIAQNVRIAYDGQVVTS</sequence>
<accession>A0A9D5Q7A2</accession>
<feature type="transmembrane region" description="Helical" evidence="1">
    <location>
        <begin position="459"/>
        <end position="482"/>
    </location>
</feature>
<dbReference type="SUPFAM" id="SSF82714">
    <property type="entry name" value="Multidrug efflux transporter AcrB TolC docking domain, DN and DC subdomains"/>
    <property type="match status" value="1"/>
</dbReference>
<dbReference type="PANTHER" id="PTHR32063:SF33">
    <property type="entry name" value="RND SUPERFAMILY EFFLUX PUMP PERMEASE COMPONENT"/>
    <property type="match status" value="1"/>
</dbReference>
<dbReference type="Gene3D" id="3.30.2090.10">
    <property type="entry name" value="Multidrug efflux transporter AcrB TolC docking domain, DN and DC subdomains"/>
    <property type="match status" value="2"/>
</dbReference>
<protein>
    <submittedName>
        <fullName evidence="2">AcrB/AcrD/AcrF family protein</fullName>
    </submittedName>
</protein>
<dbReference type="PANTHER" id="PTHR32063">
    <property type="match status" value="1"/>
</dbReference>
<dbReference type="GO" id="GO:0005886">
    <property type="term" value="C:plasma membrane"/>
    <property type="evidence" value="ECO:0007669"/>
    <property type="project" value="TreeGrafter"/>
</dbReference>
<dbReference type="SUPFAM" id="SSF82693">
    <property type="entry name" value="Multidrug efflux transporter AcrB pore domain, PN1, PN2, PC1 and PC2 subdomains"/>
    <property type="match status" value="3"/>
</dbReference>
<evidence type="ECO:0000313" key="2">
    <source>
        <dbReference type="EMBL" id="MBD3326233.1"/>
    </source>
</evidence>
<feature type="transmembrane region" description="Helical" evidence="1">
    <location>
        <begin position="523"/>
        <end position="543"/>
    </location>
</feature>
<feature type="transmembrane region" description="Helical" evidence="1">
    <location>
        <begin position="360"/>
        <end position="380"/>
    </location>
</feature>
<dbReference type="InterPro" id="IPR001036">
    <property type="entry name" value="Acrflvin-R"/>
</dbReference>
<feature type="transmembrane region" description="Helical" evidence="1">
    <location>
        <begin position="334"/>
        <end position="354"/>
    </location>
</feature>
<feature type="transmembrane region" description="Helical" evidence="1">
    <location>
        <begin position="12"/>
        <end position="31"/>
    </location>
</feature>
<dbReference type="Pfam" id="PF00873">
    <property type="entry name" value="ACR_tran"/>
    <property type="match status" value="1"/>
</dbReference>
<reference evidence="2" key="1">
    <citation type="submission" date="2019-11" db="EMBL/GenBank/DDBJ databases">
        <title>Microbial mats filling the niche in hypersaline microbial mats.</title>
        <authorList>
            <person name="Wong H.L."/>
            <person name="Macleod F.I."/>
            <person name="White R.A. III"/>
            <person name="Burns B.P."/>
        </authorList>
    </citation>
    <scope>NUCLEOTIDE SEQUENCE</scope>
    <source>
        <strain evidence="2">Rbin_158</strain>
    </source>
</reference>
<dbReference type="EMBL" id="WJJP01000544">
    <property type="protein sequence ID" value="MBD3326233.1"/>
    <property type="molecule type" value="Genomic_DNA"/>
</dbReference>
<dbReference type="SUPFAM" id="SSF82866">
    <property type="entry name" value="Multidrug efflux transporter AcrB transmembrane domain"/>
    <property type="match status" value="1"/>
</dbReference>
<organism evidence="2 3">
    <name type="scientific">candidate division KSB3 bacterium</name>
    <dbReference type="NCBI Taxonomy" id="2044937"/>
    <lineage>
        <taxon>Bacteria</taxon>
        <taxon>candidate division KSB3</taxon>
    </lineage>
</organism>
<name>A0A9D5Q7A2_9BACT</name>
<feature type="non-terminal residue" evidence="2">
    <location>
        <position position="744"/>
    </location>
</feature>
<keyword evidence="1" id="KW-1133">Transmembrane helix</keyword>
<proteinExistence type="predicted"/>
<feature type="transmembrane region" description="Helical" evidence="1">
    <location>
        <begin position="387"/>
        <end position="411"/>
    </location>
</feature>
<evidence type="ECO:0000256" key="1">
    <source>
        <dbReference type="SAM" id="Phobius"/>
    </source>
</evidence>